<comment type="caution">
    <text evidence="1">The sequence shown here is derived from an EMBL/GenBank/DDBJ whole genome shotgun (WGS) entry which is preliminary data.</text>
</comment>
<keyword evidence="1" id="KW-0689">Ribosomal protein</keyword>
<dbReference type="STRING" id="307972.A0A2G8KGD4"/>
<evidence type="ECO:0000313" key="1">
    <source>
        <dbReference type="EMBL" id="PIK47056.1"/>
    </source>
</evidence>
<accession>A0A2G8KGD4</accession>
<dbReference type="SUPFAM" id="SSF50249">
    <property type="entry name" value="Nucleic acid-binding proteins"/>
    <property type="match status" value="1"/>
</dbReference>
<dbReference type="InterPro" id="IPR039193">
    <property type="entry name" value="Ribosomal_uS17m_metazoa"/>
</dbReference>
<keyword evidence="2" id="KW-1185">Reference proteome</keyword>
<evidence type="ECO:0000313" key="2">
    <source>
        <dbReference type="Proteomes" id="UP000230750"/>
    </source>
</evidence>
<dbReference type="GO" id="GO:0005763">
    <property type="term" value="C:mitochondrial small ribosomal subunit"/>
    <property type="evidence" value="ECO:0007669"/>
    <property type="project" value="InterPro"/>
</dbReference>
<dbReference type="OrthoDB" id="274752at2759"/>
<sequence>MASHSSRILLGQVVQSKLRDAAKVQITRLVLDEYVMQYFPNKSKVFSFDPKKVTKVGDIVLVKELEAKRTAFITHKIEKIIYSVGNVRDPITGRRCDSKSYWDEDERKKLFEKEPEEKTGLDETFAEKRSVYEDDRMKEPIMSLDRKDWKI</sequence>
<organism evidence="1 2">
    <name type="scientific">Stichopus japonicus</name>
    <name type="common">Sea cucumber</name>
    <dbReference type="NCBI Taxonomy" id="307972"/>
    <lineage>
        <taxon>Eukaryota</taxon>
        <taxon>Metazoa</taxon>
        <taxon>Echinodermata</taxon>
        <taxon>Eleutherozoa</taxon>
        <taxon>Echinozoa</taxon>
        <taxon>Holothuroidea</taxon>
        <taxon>Aspidochirotacea</taxon>
        <taxon>Aspidochirotida</taxon>
        <taxon>Stichopodidae</taxon>
        <taxon>Apostichopus</taxon>
    </lineage>
</organism>
<gene>
    <name evidence="1" type="ORF">BSL78_16080</name>
</gene>
<reference evidence="1 2" key="1">
    <citation type="journal article" date="2017" name="PLoS Biol.">
        <title>The sea cucumber genome provides insights into morphological evolution and visceral regeneration.</title>
        <authorList>
            <person name="Zhang X."/>
            <person name="Sun L."/>
            <person name="Yuan J."/>
            <person name="Sun Y."/>
            <person name="Gao Y."/>
            <person name="Zhang L."/>
            <person name="Li S."/>
            <person name="Dai H."/>
            <person name="Hamel J.F."/>
            <person name="Liu C."/>
            <person name="Yu Y."/>
            <person name="Liu S."/>
            <person name="Lin W."/>
            <person name="Guo K."/>
            <person name="Jin S."/>
            <person name="Xu P."/>
            <person name="Storey K.B."/>
            <person name="Huan P."/>
            <person name="Zhang T."/>
            <person name="Zhou Y."/>
            <person name="Zhang J."/>
            <person name="Lin C."/>
            <person name="Li X."/>
            <person name="Xing L."/>
            <person name="Huo D."/>
            <person name="Sun M."/>
            <person name="Wang L."/>
            <person name="Mercier A."/>
            <person name="Li F."/>
            <person name="Yang H."/>
            <person name="Xiang J."/>
        </authorList>
    </citation>
    <scope>NUCLEOTIDE SEQUENCE [LARGE SCALE GENOMIC DNA]</scope>
    <source>
        <strain evidence="1">Shaxun</strain>
        <tissue evidence="1">Muscle</tissue>
    </source>
</reference>
<dbReference type="EMBL" id="MRZV01000605">
    <property type="protein sequence ID" value="PIK47056.1"/>
    <property type="molecule type" value="Genomic_DNA"/>
</dbReference>
<dbReference type="PANTHER" id="PTHR24088">
    <property type="entry name" value="28S RIBOSOMAL PROTEIN S17, MITOCHONDRIAL"/>
    <property type="match status" value="1"/>
</dbReference>
<keyword evidence="1" id="KW-0687">Ribonucleoprotein</keyword>
<dbReference type="Gene3D" id="2.40.50.140">
    <property type="entry name" value="Nucleic acid-binding proteins"/>
    <property type="match status" value="1"/>
</dbReference>
<protein>
    <submittedName>
        <fullName evidence="1">Putative 28S ribosomal protein S17, mitochondrial-like</fullName>
    </submittedName>
</protein>
<dbReference type="Proteomes" id="UP000230750">
    <property type="component" value="Unassembled WGS sequence"/>
</dbReference>
<dbReference type="GO" id="GO:0032543">
    <property type="term" value="P:mitochondrial translation"/>
    <property type="evidence" value="ECO:0007669"/>
    <property type="project" value="TreeGrafter"/>
</dbReference>
<name>A0A2G8KGD4_STIJA</name>
<dbReference type="AlphaFoldDB" id="A0A2G8KGD4"/>
<proteinExistence type="predicted"/>
<dbReference type="GO" id="GO:0003735">
    <property type="term" value="F:structural constituent of ribosome"/>
    <property type="evidence" value="ECO:0007669"/>
    <property type="project" value="InterPro"/>
</dbReference>
<dbReference type="PANTHER" id="PTHR24088:SF0">
    <property type="entry name" value="SMALL RIBOSOMAL SUBUNIT PROTEIN US17M"/>
    <property type="match status" value="1"/>
</dbReference>
<dbReference type="InterPro" id="IPR012340">
    <property type="entry name" value="NA-bd_OB-fold"/>
</dbReference>